<keyword evidence="5 7" id="KW-0802">TPR repeat</keyword>
<keyword evidence="2" id="KW-0808">Transferase</keyword>
<dbReference type="SMART" id="SM00504">
    <property type="entry name" value="Ubox"/>
    <property type="match status" value="1"/>
</dbReference>
<dbReference type="InterPro" id="IPR019734">
    <property type="entry name" value="TPR_rpt"/>
</dbReference>
<evidence type="ECO:0000259" key="8">
    <source>
        <dbReference type="PROSITE" id="PS51698"/>
    </source>
</evidence>
<dbReference type="RefSeq" id="XP_058311543.1">
    <property type="nucleotide sequence ID" value="XM_058449199.1"/>
</dbReference>
<feature type="repeat" description="TPR" evidence="7">
    <location>
        <begin position="2"/>
        <end position="35"/>
    </location>
</feature>
<dbReference type="Pfam" id="PF07719">
    <property type="entry name" value="TPR_2"/>
    <property type="match status" value="1"/>
</dbReference>
<evidence type="ECO:0000256" key="6">
    <source>
        <dbReference type="ARBA" id="ARBA00023110"/>
    </source>
</evidence>
<dbReference type="Pfam" id="PF04564">
    <property type="entry name" value="U-box"/>
    <property type="match status" value="1"/>
</dbReference>
<gene>
    <name evidence="9" type="ORF">N7498_002137</name>
</gene>
<dbReference type="GO" id="GO:0006515">
    <property type="term" value="P:protein quality control for misfolded or incompletely synthesized proteins"/>
    <property type="evidence" value="ECO:0007669"/>
    <property type="project" value="TreeGrafter"/>
</dbReference>
<dbReference type="PROSITE" id="PS51698">
    <property type="entry name" value="U_BOX"/>
    <property type="match status" value="1"/>
</dbReference>
<evidence type="ECO:0000256" key="4">
    <source>
        <dbReference type="ARBA" id="ARBA00022786"/>
    </source>
</evidence>
<dbReference type="InterPro" id="IPR003613">
    <property type="entry name" value="Ubox_domain"/>
</dbReference>
<dbReference type="PANTHER" id="PTHR46803:SF2">
    <property type="entry name" value="E3 UBIQUITIN-PROTEIN LIGASE CHIP"/>
    <property type="match status" value="1"/>
</dbReference>
<dbReference type="InterPro" id="IPR011990">
    <property type="entry name" value="TPR-like_helical_dom_sf"/>
</dbReference>
<evidence type="ECO:0000313" key="10">
    <source>
        <dbReference type="Proteomes" id="UP001150904"/>
    </source>
</evidence>
<feature type="domain" description="U-box" evidence="8">
    <location>
        <begin position="208"/>
        <end position="281"/>
    </location>
</feature>
<accession>A0A9W9N9F5</accession>
<evidence type="ECO:0000256" key="2">
    <source>
        <dbReference type="ARBA" id="ARBA00022679"/>
    </source>
</evidence>
<dbReference type="SMART" id="SM00028">
    <property type="entry name" value="TPR"/>
    <property type="match status" value="1"/>
</dbReference>
<dbReference type="GO" id="GO:0003755">
    <property type="term" value="F:peptidyl-prolyl cis-trans isomerase activity"/>
    <property type="evidence" value="ECO:0007669"/>
    <property type="project" value="UniProtKB-KW"/>
</dbReference>
<evidence type="ECO:0000256" key="3">
    <source>
        <dbReference type="ARBA" id="ARBA00022737"/>
    </source>
</evidence>
<reference evidence="9" key="1">
    <citation type="submission" date="2022-12" db="EMBL/GenBank/DDBJ databases">
        <authorList>
            <person name="Petersen C."/>
        </authorList>
    </citation>
    <scope>NUCLEOTIDE SEQUENCE</scope>
    <source>
        <strain evidence="9">IBT 15544</strain>
    </source>
</reference>
<keyword evidence="4" id="KW-0833">Ubl conjugation pathway</keyword>
<sequence>MAQELKAKGNELYKAGDYSGAEDYFSQAIQKNPTDPTFFTNRAITRIKLSKWAEVEHDARAAIDLYGLKNPTSLKSCWYLAQALLGLHRPQEAYDVAIDAYQASLVAKSPQTENLSKTVLRAKQQLWEARETARLREMDETLKSVEVLLETELERSLVELRGQLERGEVGQIGFVEDEKALRADMEKKVRDLREMFRIASKGEVAERVVPDWLIDGITFEVMHDPVVTPAGNSFDRIGIVKYVEKSGVDPLTRVSMTVNDLRPNYALKAACEEFLDKNGWAVDW</sequence>
<dbReference type="InterPro" id="IPR013083">
    <property type="entry name" value="Znf_RING/FYVE/PHD"/>
</dbReference>
<dbReference type="GO" id="GO:0005737">
    <property type="term" value="C:cytoplasm"/>
    <property type="evidence" value="ECO:0007669"/>
    <property type="project" value="TreeGrafter"/>
</dbReference>
<organism evidence="9 10">
    <name type="scientific">Penicillium cinerascens</name>
    <dbReference type="NCBI Taxonomy" id="70096"/>
    <lineage>
        <taxon>Eukaryota</taxon>
        <taxon>Fungi</taxon>
        <taxon>Dikarya</taxon>
        <taxon>Ascomycota</taxon>
        <taxon>Pezizomycotina</taxon>
        <taxon>Eurotiomycetes</taxon>
        <taxon>Eurotiomycetidae</taxon>
        <taxon>Eurotiales</taxon>
        <taxon>Aspergillaceae</taxon>
        <taxon>Penicillium</taxon>
    </lineage>
</organism>
<evidence type="ECO:0000256" key="7">
    <source>
        <dbReference type="PROSITE-ProRule" id="PRU00339"/>
    </source>
</evidence>
<dbReference type="AlphaFoldDB" id="A0A9W9N9F5"/>
<protein>
    <submittedName>
        <fullName evidence="9">U-box domain protein</fullName>
    </submittedName>
</protein>
<keyword evidence="6" id="KW-0697">Rotamase</keyword>
<evidence type="ECO:0000256" key="1">
    <source>
        <dbReference type="ARBA" id="ARBA00000900"/>
    </source>
</evidence>
<dbReference type="Proteomes" id="UP001150904">
    <property type="component" value="Unassembled WGS sequence"/>
</dbReference>
<dbReference type="EMBL" id="JAPQKR010000005">
    <property type="protein sequence ID" value="KAJ5215730.1"/>
    <property type="molecule type" value="Genomic_DNA"/>
</dbReference>
<dbReference type="Gene3D" id="3.30.40.10">
    <property type="entry name" value="Zinc/RING finger domain, C3HC4 (zinc finger)"/>
    <property type="match status" value="1"/>
</dbReference>
<dbReference type="Gene3D" id="1.25.40.10">
    <property type="entry name" value="Tetratricopeptide repeat domain"/>
    <property type="match status" value="1"/>
</dbReference>
<dbReference type="GeneID" id="83176500"/>
<dbReference type="SUPFAM" id="SSF48452">
    <property type="entry name" value="TPR-like"/>
    <property type="match status" value="1"/>
</dbReference>
<dbReference type="GO" id="GO:0043161">
    <property type="term" value="P:proteasome-mediated ubiquitin-dependent protein catabolic process"/>
    <property type="evidence" value="ECO:0007669"/>
    <property type="project" value="TreeGrafter"/>
</dbReference>
<keyword evidence="6" id="KW-0413">Isomerase</keyword>
<comment type="caution">
    <text evidence="9">The sequence shown here is derived from an EMBL/GenBank/DDBJ whole genome shotgun (WGS) entry which is preliminary data.</text>
</comment>
<keyword evidence="3" id="KW-0677">Repeat</keyword>
<proteinExistence type="predicted"/>
<dbReference type="GO" id="GO:0051087">
    <property type="term" value="F:protein-folding chaperone binding"/>
    <property type="evidence" value="ECO:0007669"/>
    <property type="project" value="TreeGrafter"/>
</dbReference>
<dbReference type="GO" id="GO:0045862">
    <property type="term" value="P:positive regulation of proteolysis"/>
    <property type="evidence" value="ECO:0007669"/>
    <property type="project" value="TreeGrafter"/>
</dbReference>
<dbReference type="GO" id="GO:0071218">
    <property type="term" value="P:cellular response to misfolded protein"/>
    <property type="evidence" value="ECO:0007669"/>
    <property type="project" value="TreeGrafter"/>
</dbReference>
<dbReference type="GO" id="GO:0061630">
    <property type="term" value="F:ubiquitin protein ligase activity"/>
    <property type="evidence" value="ECO:0007669"/>
    <property type="project" value="UniProtKB-EC"/>
</dbReference>
<keyword evidence="10" id="KW-1185">Reference proteome</keyword>
<dbReference type="SUPFAM" id="SSF57850">
    <property type="entry name" value="RING/U-box"/>
    <property type="match status" value="1"/>
</dbReference>
<dbReference type="InterPro" id="IPR013105">
    <property type="entry name" value="TPR_2"/>
</dbReference>
<evidence type="ECO:0000313" key="9">
    <source>
        <dbReference type="EMBL" id="KAJ5215730.1"/>
    </source>
</evidence>
<dbReference type="PROSITE" id="PS50005">
    <property type="entry name" value="TPR"/>
    <property type="match status" value="1"/>
</dbReference>
<reference evidence="9" key="2">
    <citation type="journal article" date="2023" name="IMA Fungus">
        <title>Comparative genomic study of the Penicillium genus elucidates a diverse pangenome and 15 lateral gene transfer events.</title>
        <authorList>
            <person name="Petersen C."/>
            <person name="Sorensen T."/>
            <person name="Nielsen M.R."/>
            <person name="Sondergaard T.E."/>
            <person name="Sorensen J.L."/>
            <person name="Fitzpatrick D.A."/>
            <person name="Frisvad J.C."/>
            <person name="Nielsen K.L."/>
        </authorList>
    </citation>
    <scope>NUCLEOTIDE SEQUENCE</scope>
    <source>
        <strain evidence="9">IBT 15544</strain>
    </source>
</reference>
<comment type="catalytic activity">
    <reaction evidence="1">
        <text>S-ubiquitinyl-[E2 ubiquitin-conjugating enzyme]-L-cysteine + [acceptor protein]-L-lysine = [E2 ubiquitin-conjugating enzyme]-L-cysteine + N(6)-ubiquitinyl-[acceptor protein]-L-lysine.</text>
        <dbReference type="EC" id="2.3.2.27"/>
    </reaction>
</comment>
<dbReference type="GO" id="GO:0000209">
    <property type="term" value="P:protein polyubiquitination"/>
    <property type="evidence" value="ECO:0007669"/>
    <property type="project" value="TreeGrafter"/>
</dbReference>
<name>A0A9W9N9F5_9EURO</name>
<dbReference type="OrthoDB" id="629492at2759"/>
<evidence type="ECO:0000256" key="5">
    <source>
        <dbReference type="ARBA" id="ARBA00022803"/>
    </source>
</evidence>
<dbReference type="PANTHER" id="PTHR46803">
    <property type="entry name" value="E3 UBIQUITIN-PROTEIN LIGASE CHIP"/>
    <property type="match status" value="1"/>
</dbReference>